<dbReference type="RefSeq" id="XP_062725960.1">
    <property type="nucleotide sequence ID" value="XM_062863543.1"/>
</dbReference>
<reference evidence="2" key="1">
    <citation type="journal article" date="2023" name="Mol. Phylogenet. Evol.">
        <title>Genome-scale phylogeny and comparative genomics of the fungal order Sordariales.</title>
        <authorList>
            <person name="Hensen N."/>
            <person name="Bonometti L."/>
            <person name="Westerberg I."/>
            <person name="Brannstrom I.O."/>
            <person name="Guillou S."/>
            <person name="Cros-Aarteil S."/>
            <person name="Calhoun S."/>
            <person name="Haridas S."/>
            <person name="Kuo A."/>
            <person name="Mondo S."/>
            <person name="Pangilinan J."/>
            <person name="Riley R."/>
            <person name="LaButti K."/>
            <person name="Andreopoulos B."/>
            <person name="Lipzen A."/>
            <person name="Chen C."/>
            <person name="Yan M."/>
            <person name="Daum C."/>
            <person name="Ng V."/>
            <person name="Clum A."/>
            <person name="Steindorff A."/>
            <person name="Ohm R.A."/>
            <person name="Martin F."/>
            <person name="Silar P."/>
            <person name="Natvig D.O."/>
            <person name="Lalanne C."/>
            <person name="Gautier V."/>
            <person name="Ament-Velasquez S.L."/>
            <person name="Kruys A."/>
            <person name="Hutchinson M.I."/>
            <person name="Powell A.J."/>
            <person name="Barry K."/>
            <person name="Miller A.N."/>
            <person name="Grigoriev I.V."/>
            <person name="Debuchy R."/>
            <person name="Gladieux P."/>
            <person name="Hiltunen Thoren M."/>
            <person name="Johannesson H."/>
        </authorList>
    </citation>
    <scope>NUCLEOTIDE SEQUENCE</scope>
    <source>
        <strain evidence="2">CBS 333.67</strain>
    </source>
</reference>
<proteinExistence type="predicted"/>
<comment type="caution">
    <text evidence="2">The sequence shown here is derived from an EMBL/GenBank/DDBJ whole genome shotgun (WGS) entry which is preliminary data.</text>
</comment>
<dbReference type="GeneID" id="87882372"/>
<keyword evidence="3" id="KW-1185">Reference proteome</keyword>
<feature type="compositionally biased region" description="Low complexity" evidence="1">
    <location>
        <begin position="63"/>
        <end position="79"/>
    </location>
</feature>
<name>A0AAJ0H291_9PEZI</name>
<feature type="compositionally biased region" description="Basic residues" evidence="1">
    <location>
        <begin position="491"/>
        <end position="504"/>
    </location>
</feature>
<feature type="compositionally biased region" description="Polar residues" evidence="1">
    <location>
        <begin position="845"/>
        <end position="858"/>
    </location>
</feature>
<organism evidence="2 3">
    <name type="scientific">Chaetomium strumarium</name>
    <dbReference type="NCBI Taxonomy" id="1170767"/>
    <lineage>
        <taxon>Eukaryota</taxon>
        <taxon>Fungi</taxon>
        <taxon>Dikarya</taxon>
        <taxon>Ascomycota</taxon>
        <taxon>Pezizomycotina</taxon>
        <taxon>Sordariomycetes</taxon>
        <taxon>Sordariomycetidae</taxon>
        <taxon>Sordariales</taxon>
        <taxon>Chaetomiaceae</taxon>
        <taxon>Chaetomium</taxon>
    </lineage>
</organism>
<accession>A0AAJ0H291</accession>
<feature type="compositionally biased region" description="Low complexity" evidence="1">
    <location>
        <begin position="656"/>
        <end position="673"/>
    </location>
</feature>
<sequence length="948" mass="101407">MATTIGPDMMIEPPSPESLDHEPALPFQRTAPMSDPSSQQLRPSTSQASPRAKPPPPNPPFVFPARPSSSSAPAPFPRVTGRRPRSAIELQSTVSKGSAEDERVVSRSPALPAFSFNPGASLPSSLERDNMFLSPPQSPSAPNSPRLTPNRPTGHRHRRGGSEFVGGSIRDGEAITVMNNSPTKLESGKPSPLLQPTTPRRGHAHRRSAAISSHDLSSIIVPPSTPNVRGSSAPTSPTVSERLSGPSLPVLDQPVETDKVPSPVPELLLDRVSGPAPVPVPVEQPSKPAARNRVGFSDTLEYIPRPLSVVSTDTSSTVRPGHSVSGSISSVISLSNADRDVNHLSGASSAPKLSDSRPSTAGAVMERTQSAQEHDPAPHSPRRRGSIPLLGSLPPTDLLNPATPSPTRSAKKWSFFGLDPFASASPTRTEAESPCSTISHLRVSEGSSTKRGAALGPLESGGNAGALKPLGKKRSKKQKKVKSWAGSILSRKGKHRHSKHKKRAPTPPPPRRFEPEDEPDDAMHMFPEPEPPVPCVTDTQSWENWTFPKASNLSDEDASYPMIDLDAALGPFNTPLPRNPEWEAAQRAGGRVKKQLHSAAGMSRFSGPGMHYHRRAESAPELAPFEAGRFGFRRFGSSSTMADVFEEDEEDEEDSASSSAGPSTPAISAPAAETPKSKMQPKEESHNACQGHVQVSGTVSSLAESKQLQFREADNASSTLASAKQEPTNVCCDDGFLGEPTAPYSAGRPSPGDENHSSATPSPRHAFRPKDLAPVEVSPLNLPTASLGPVSPWSMTQSSAFPSPRSQMSYDAHCISTAPSSITEDNFQSLLMGEPGPEVRISVDDTPSLTSSNSTMTRDSLFPQHPQARYPPLNEHPRPASFTSTSFGRRRSSLASLSRLINSSHGERSKLSIEVTLDNEPEKKAKASKTKRLSRMMQFWKSKDGSTS</sequence>
<reference evidence="2" key="2">
    <citation type="submission" date="2023-06" db="EMBL/GenBank/DDBJ databases">
        <authorList>
            <consortium name="Lawrence Berkeley National Laboratory"/>
            <person name="Mondo S.J."/>
            <person name="Hensen N."/>
            <person name="Bonometti L."/>
            <person name="Westerberg I."/>
            <person name="Brannstrom I.O."/>
            <person name="Guillou S."/>
            <person name="Cros-Aarteil S."/>
            <person name="Calhoun S."/>
            <person name="Haridas S."/>
            <person name="Kuo A."/>
            <person name="Pangilinan J."/>
            <person name="Riley R."/>
            <person name="Labutti K."/>
            <person name="Andreopoulos B."/>
            <person name="Lipzen A."/>
            <person name="Chen C."/>
            <person name="Yanf M."/>
            <person name="Daum C."/>
            <person name="Ng V."/>
            <person name="Clum A."/>
            <person name="Steindorff A."/>
            <person name="Ohm R."/>
            <person name="Martin F."/>
            <person name="Silar P."/>
            <person name="Natvig D."/>
            <person name="Lalanne C."/>
            <person name="Gautier V."/>
            <person name="Ament-Velasquez S.L."/>
            <person name="Kruys A."/>
            <person name="Hutchinson M.I."/>
            <person name="Powell A.J."/>
            <person name="Barry K."/>
            <person name="Miller A.N."/>
            <person name="Grigoriev I.V."/>
            <person name="Debuchy R."/>
            <person name="Gladieux P."/>
            <person name="Thoren M.H."/>
            <person name="Johannesson H."/>
        </authorList>
    </citation>
    <scope>NUCLEOTIDE SEQUENCE</scope>
    <source>
        <strain evidence="2">CBS 333.67</strain>
    </source>
</reference>
<feature type="compositionally biased region" description="Polar residues" evidence="1">
    <location>
        <begin position="424"/>
        <end position="450"/>
    </location>
</feature>
<feature type="compositionally biased region" description="Polar residues" evidence="1">
    <location>
        <begin position="715"/>
        <end position="728"/>
    </location>
</feature>
<feature type="region of interest" description="Disordered" evidence="1">
    <location>
        <begin position="641"/>
        <end position="770"/>
    </location>
</feature>
<feature type="region of interest" description="Disordered" evidence="1">
    <location>
        <begin position="1"/>
        <end position="293"/>
    </location>
</feature>
<evidence type="ECO:0000313" key="2">
    <source>
        <dbReference type="EMBL" id="KAK3310180.1"/>
    </source>
</evidence>
<feature type="compositionally biased region" description="Polar residues" evidence="1">
    <location>
        <begin position="35"/>
        <end position="49"/>
    </location>
</feature>
<gene>
    <name evidence="2" type="ORF">B0T15DRAFT_27811</name>
</gene>
<evidence type="ECO:0008006" key="4">
    <source>
        <dbReference type="Google" id="ProtNLM"/>
    </source>
</evidence>
<evidence type="ECO:0000313" key="3">
    <source>
        <dbReference type="Proteomes" id="UP001273166"/>
    </source>
</evidence>
<feature type="compositionally biased region" description="Basic residues" evidence="1">
    <location>
        <begin position="470"/>
        <end position="482"/>
    </location>
</feature>
<feature type="compositionally biased region" description="Polar residues" evidence="1">
    <location>
        <begin position="693"/>
        <end position="708"/>
    </location>
</feature>
<feature type="compositionally biased region" description="Pro residues" evidence="1">
    <location>
        <begin position="52"/>
        <end position="62"/>
    </location>
</feature>
<feature type="compositionally biased region" description="Acidic residues" evidence="1">
    <location>
        <begin position="644"/>
        <end position="655"/>
    </location>
</feature>
<evidence type="ECO:0000256" key="1">
    <source>
        <dbReference type="SAM" id="MobiDB-lite"/>
    </source>
</evidence>
<feature type="region of interest" description="Disordered" evidence="1">
    <location>
        <begin position="341"/>
        <end position="539"/>
    </location>
</feature>
<protein>
    <recommendedName>
        <fullName evidence="4">Cell wall proline rich protein</fullName>
    </recommendedName>
</protein>
<dbReference type="AlphaFoldDB" id="A0AAJ0H291"/>
<feature type="region of interest" description="Disordered" evidence="1">
    <location>
        <begin position="869"/>
        <end position="888"/>
    </location>
</feature>
<feature type="region of interest" description="Disordered" evidence="1">
    <location>
        <begin position="840"/>
        <end position="863"/>
    </location>
</feature>
<dbReference type="Proteomes" id="UP001273166">
    <property type="component" value="Unassembled WGS sequence"/>
</dbReference>
<feature type="compositionally biased region" description="Polar residues" evidence="1">
    <location>
        <begin position="226"/>
        <end position="241"/>
    </location>
</feature>
<dbReference type="EMBL" id="JAUDZG010000001">
    <property type="protein sequence ID" value="KAK3310180.1"/>
    <property type="molecule type" value="Genomic_DNA"/>
</dbReference>